<keyword evidence="10 23" id="KW-0406">Ion transport</keyword>
<dbReference type="SUPFAM" id="SSF53822">
    <property type="entry name" value="Periplasmic binding protein-like I"/>
    <property type="match status" value="1"/>
</dbReference>
<reference evidence="28" key="2">
    <citation type="submission" date="2025-08" db="UniProtKB">
        <authorList>
            <consortium name="Ensembl"/>
        </authorList>
    </citation>
    <scope>IDENTIFICATION</scope>
</reference>
<evidence type="ECO:0000256" key="19">
    <source>
        <dbReference type="ARBA" id="ARBA00036634"/>
    </source>
</evidence>
<keyword evidence="17 23" id="KW-0407">Ion channel</keyword>
<keyword evidence="13 23" id="KW-0675">Receptor</keyword>
<feature type="binding site" evidence="20">
    <location>
        <position position="902"/>
    </location>
    <ligand>
        <name>L-glutamate</name>
        <dbReference type="ChEBI" id="CHEBI:29985"/>
    </ligand>
</feature>
<feature type="transmembrane region" description="Helical" evidence="23">
    <location>
        <begin position="991"/>
        <end position="1013"/>
    </location>
</feature>
<evidence type="ECO:0000256" key="6">
    <source>
        <dbReference type="ARBA" id="ARBA00022837"/>
    </source>
</evidence>
<evidence type="ECO:0000256" key="16">
    <source>
        <dbReference type="ARBA" id="ARBA00023286"/>
    </source>
</evidence>
<feature type="binding site" evidence="20">
    <location>
        <position position="858"/>
    </location>
    <ligand>
        <name>L-glutamate</name>
        <dbReference type="ChEBI" id="CHEBI:29985"/>
    </ligand>
</feature>
<dbReference type="GeneTree" id="ENSGT00940000158571"/>
<feature type="domain" description="Ionotropic glutamate receptor L-glutamate and glycine-binding" evidence="27">
    <location>
        <begin position="621"/>
        <end position="679"/>
    </location>
</feature>
<dbReference type="GO" id="GO:0045211">
    <property type="term" value="C:postsynaptic membrane"/>
    <property type="evidence" value="ECO:0007669"/>
    <property type="project" value="UniProtKB-SubCell"/>
</dbReference>
<evidence type="ECO:0000256" key="21">
    <source>
        <dbReference type="PIRSR" id="PIRSR601508-2"/>
    </source>
</evidence>
<feature type="region of interest" description="Disordered" evidence="24">
    <location>
        <begin position="1091"/>
        <end position="1113"/>
    </location>
</feature>
<dbReference type="OMA" id="NCHRRKY"/>
<dbReference type="InterPro" id="IPR001320">
    <property type="entry name" value="Iontro_rcpt_C"/>
</dbReference>
<evidence type="ECO:0000256" key="23">
    <source>
        <dbReference type="RuleBase" id="RU367118"/>
    </source>
</evidence>
<evidence type="ECO:0000256" key="9">
    <source>
        <dbReference type="ARBA" id="ARBA00023018"/>
    </source>
</evidence>
<feature type="signal peptide" evidence="25">
    <location>
        <begin position="1"/>
        <end position="39"/>
    </location>
</feature>
<keyword evidence="8 23" id="KW-1133">Transmembrane helix</keyword>
<dbReference type="OrthoDB" id="5984008at2759"/>
<evidence type="ECO:0000256" key="11">
    <source>
        <dbReference type="ARBA" id="ARBA00023136"/>
    </source>
</evidence>
<dbReference type="eggNOG" id="KOG1053">
    <property type="taxonomic scope" value="Eukaryota"/>
</dbReference>
<keyword evidence="5 25" id="KW-0732">Signal</keyword>
<feature type="region of interest" description="Disordered" evidence="24">
    <location>
        <begin position="67"/>
        <end position="129"/>
    </location>
</feature>
<feature type="transmembrane region" description="Helical" evidence="23">
    <location>
        <begin position="732"/>
        <end position="752"/>
    </location>
</feature>
<keyword evidence="6" id="KW-0106">Calcium</keyword>
<evidence type="ECO:0000256" key="4">
    <source>
        <dbReference type="ARBA" id="ARBA00022692"/>
    </source>
</evidence>
<feature type="binding site" evidence="20">
    <location>
        <position position="695"/>
    </location>
    <ligand>
        <name>L-glutamate</name>
        <dbReference type="ChEBI" id="CHEBI:29985"/>
    </ligand>
</feature>
<evidence type="ECO:0000256" key="1">
    <source>
        <dbReference type="ARBA" id="ARBA00004651"/>
    </source>
</evidence>
<dbReference type="GO" id="GO:0038023">
    <property type="term" value="F:signaling receptor activity"/>
    <property type="evidence" value="ECO:0007669"/>
    <property type="project" value="InterPro"/>
</dbReference>
<feature type="compositionally biased region" description="Basic and acidic residues" evidence="24">
    <location>
        <begin position="119"/>
        <end position="129"/>
    </location>
</feature>
<evidence type="ECO:0000256" key="5">
    <source>
        <dbReference type="ARBA" id="ARBA00022729"/>
    </source>
</evidence>
<feature type="region of interest" description="Disordered" evidence="24">
    <location>
        <begin position="1051"/>
        <end position="1079"/>
    </location>
</feature>
<evidence type="ECO:0000256" key="13">
    <source>
        <dbReference type="ARBA" id="ARBA00023170"/>
    </source>
</evidence>
<comment type="subcellular location">
    <subcellularLocation>
        <location evidence="1">Cell membrane</location>
        <topology evidence="1">Multi-pass membrane protein</topology>
    </subcellularLocation>
    <subcellularLocation>
        <location evidence="23">Postsynaptic cell membrane</location>
        <topology evidence="23">Multi-pass membrane protein</topology>
    </subcellularLocation>
</comment>
<protein>
    <recommendedName>
        <fullName evidence="23">Glutamate receptor</fullName>
    </recommendedName>
</protein>
<evidence type="ECO:0000313" key="28">
    <source>
        <dbReference type="Ensembl" id="ENSGACP00000023529.2"/>
    </source>
</evidence>
<feature type="domain" description="Ionotropic glutamate receptor C-terminal" evidence="26">
    <location>
        <begin position="622"/>
        <end position="967"/>
    </location>
</feature>
<keyword evidence="29" id="KW-1185">Reference proteome</keyword>
<dbReference type="AlphaFoldDB" id="G3Q0Y2"/>
<name>G3Q0Y2_GASAC</name>
<comment type="catalytic activity">
    <reaction evidence="18">
        <text>Na(+)(in) = Na(+)(out)</text>
        <dbReference type="Rhea" id="RHEA:34963"/>
        <dbReference type="ChEBI" id="CHEBI:29101"/>
    </reaction>
</comment>
<keyword evidence="4 23" id="KW-0812">Transmembrane</keyword>
<dbReference type="PRINTS" id="PR00177">
    <property type="entry name" value="NMDARECEPTOR"/>
</dbReference>
<organism evidence="28 29">
    <name type="scientific">Gasterosteus aculeatus aculeatus</name>
    <name type="common">three-spined stickleback</name>
    <dbReference type="NCBI Taxonomy" id="481459"/>
    <lineage>
        <taxon>Eukaryota</taxon>
        <taxon>Metazoa</taxon>
        <taxon>Chordata</taxon>
        <taxon>Craniata</taxon>
        <taxon>Vertebrata</taxon>
        <taxon>Euteleostomi</taxon>
        <taxon>Actinopterygii</taxon>
        <taxon>Neopterygii</taxon>
        <taxon>Teleostei</taxon>
        <taxon>Neoteleostei</taxon>
        <taxon>Acanthomorphata</taxon>
        <taxon>Eupercaria</taxon>
        <taxon>Perciformes</taxon>
        <taxon>Cottioidei</taxon>
        <taxon>Gasterosteales</taxon>
        <taxon>Gasterosteidae</taxon>
        <taxon>Gasterosteus</taxon>
    </lineage>
</organism>
<dbReference type="FunFam" id="3.40.190.10:FF:000066">
    <property type="entry name" value="Glutamate receptor ionotropic, NMDA 3A"/>
    <property type="match status" value="1"/>
</dbReference>
<reference evidence="28" key="3">
    <citation type="submission" date="2025-09" db="UniProtKB">
        <authorList>
            <consortium name="Ensembl"/>
        </authorList>
    </citation>
    <scope>IDENTIFICATION</scope>
</reference>
<keyword evidence="11 23" id="KW-0472">Membrane</keyword>
<evidence type="ECO:0000313" key="29">
    <source>
        <dbReference type="Proteomes" id="UP000007635"/>
    </source>
</evidence>
<evidence type="ECO:0000256" key="10">
    <source>
        <dbReference type="ARBA" id="ARBA00023065"/>
    </source>
</evidence>
<keyword evidence="12 22" id="KW-1015">Disulfide bond</keyword>
<evidence type="ECO:0000256" key="14">
    <source>
        <dbReference type="ARBA" id="ARBA00023180"/>
    </source>
</evidence>
<dbReference type="CDD" id="cd13720">
    <property type="entry name" value="PBP2_iGluR_NMDA_Nr3"/>
    <property type="match status" value="1"/>
</dbReference>
<keyword evidence="2 23" id="KW-0813">Transport</keyword>
<keyword evidence="15 23" id="KW-0628">Postsynaptic cell membrane</keyword>
<evidence type="ECO:0000256" key="15">
    <source>
        <dbReference type="ARBA" id="ARBA00023257"/>
    </source>
</evidence>
<evidence type="ECO:0000256" key="24">
    <source>
        <dbReference type="SAM" id="MobiDB-lite"/>
    </source>
</evidence>
<evidence type="ECO:0000256" key="8">
    <source>
        <dbReference type="ARBA" id="ARBA00022989"/>
    </source>
</evidence>
<dbReference type="InterPro" id="IPR001508">
    <property type="entry name" value="Iono_Glu_rcpt_met"/>
</dbReference>
<dbReference type="GO" id="GO:0015276">
    <property type="term" value="F:ligand-gated monoatomic ion channel activity"/>
    <property type="evidence" value="ECO:0007669"/>
    <property type="project" value="InterPro"/>
</dbReference>
<dbReference type="InterPro" id="IPR028082">
    <property type="entry name" value="Peripla_BP_I"/>
</dbReference>
<evidence type="ECO:0000256" key="17">
    <source>
        <dbReference type="ARBA" id="ARBA00023303"/>
    </source>
</evidence>
<feature type="chain" id="PRO_5043635220" description="Glutamate receptor" evidence="25">
    <location>
        <begin position="40"/>
        <end position="1234"/>
    </location>
</feature>
<evidence type="ECO:0000256" key="7">
    <source>
        <dbReference type="ARBA" id="ARBA00022842"/>
    </source>
</evidence>
<feature type="site" description="Crucial to convey clamshell closure to channel opening" evidence="21">
    <location>
        <position position="834"/>
    </location>
</feature>
<accession>G3Q0Y2</accession>
<dbReference type="PANTHER" id="PTHR18966">
    <property type="entry name" value="IONOTROPIC GLUTAMATE RECEPTOR"/>
    <property type="match status" value="1"/>
</dbReference>
<evidence type="ECO:0000256" key="3">
    <source>
        <dbReference type="ARBA" id="ARBA00022475"/>
    </source>
</evidence>
<comment type="similarity">
    <text evidence="23">Belongs to the glutamate-gated ion channel (TC 1.A.10.1) family.</text>
</comment>
<evidence type="ECO:0000256" key="25">
    <source>
        <dbReference type="SAM" id="SignalP"/>
    </source>
</evidence>
<dbReference type="STRING" id="69293.ENSGACP00000023529"/>
<dbReference type="Ensembl" id="ENSGACT00000023575.2">
    <property type="protein sequence ID" value="ENSGACP00000023529.2"/>
    <property type="gene ID" value="ENSGACG00000017805.2"/>
</dbReference>
<dbReference type="Gene3D" id="3.40.190.10">
    <property type="entry name" value="Periplasmic binding protein-like II"/>
    <property type="match status" value="3"/>
</dbReference>
<evidence type="ECO:0000256" key="22">
    <source>
        <dbReference type="PIRSR" id="PIRSR601508-3"/>
    </source>
</evidence>
<comment type="catalytic activity">
    <reaction evidence="19">
        <text>Ca(2+)(in) = Ca(2+)(out)</text>
        <dbReference type="Rhea" id="RHEA:29671"/>
        <dbReference type="ChEBI" id="CHEBI:29108"/>
    </reaction>
</comment>
<dbReference type="Pfam" id="PF10613">
    <property type="entry name" value="Lig_chan-Glu_bd"/>
    <property type="match status" value="1"/>
</dbReference>
<dbReference type="SMART" id="SM00918">
    <property type="entry name" value="Lig_chan-Glu_bd"/>
    <property type="match status" value="1"/>
</dbReference>
<evidence type="ECO:0000256" key="20">
    <source>
        <dbReference type="PIRSR" id="PIRSR601508-1"/>
    </source>
</evidence>
<dbReference type="Pfam" id="PF00060">
    <property type="entry name" value="Lig_chan"/>
    <property type="match status" value="1"/>
</dbReference>
<keyword evidence="14" id="KW-0325">Glycoprotein</keyword>
<dbReference type="FunFam" id="3.40.190.10:FF:000045">
    <property type="entry name" value="Putative glutamate receptor ionotropic NMDA 3A"/>
    <property type="match status" value="1"/>
</dbReference>
<evidence type="ECO:0000259" key="26">
    <source>
        <dbReference type="SMART" id="SM00079"/>
    </source>
</evidence>
<feature type="transmembrane region" description="Helical" evidence="23">
    <location>
        <begin position="773"/>
        <end position="791"/>
    </location>
</feature>
<keyword evidence="7" id="KW-0460">Magnesium</keyword>
<keyword evidence="16 23" id="KW-1071">Ligand-gated ion channel</keyword>
<evidence type="ECO:0000256" key="18">
    <source>
        <dbReference type="ARBA" id="ARBA00036239"/>
    </source>
</evidence>
<reference evidence="28 29" key="1">
    <citation type="journal article" date="2021" name="G3 (Bethesda)">
        <title>Improved contiguity of the threespine stickleback genome using long-read sequencing.</title>
        <authorList>
            <person name="Nath S."/>
            <person name="Shaw D.E."/>
            <person name="White M.A."/>
        </authorList>
    </citation>
    <scope>NUCLEOTIDE SEQUENCE [LARGE SCALE GENOMIC DNA]</scope>
    <source>
        <strain evidence="28 29">Lake Benthic</strain>
    </source>
</reference>
<feature type="binding site" evidence="20">
    <location>
        <position position="690"/>
    </location>
    <ligand>
        <name>L-glutamate</name>
        <dbReference type="ChEBI" id="CHEBI:29985"/>
    </ligand>
</feature>
<dbReference type="SMART" id="SM00079">
    <property type="entry name" value="PBPe"/>
    <property type="match status" value="1"/>
</dbReference>
<dbReference type="InterPro" id="IPR015683">
    <property type="entry name" value="Ionotropic_Glu_rcpt"/>
</dbReference>
<comment type="function">
    <text evidence="23">Receptor for glutamate that functions as a ligand-gated ion channel in the central nervous system and plays an important role in excitatory synaptic transmission. L-glutamate acts as an excitatory neurotransmitter at many synapses in the central nervous system.</text>
</comment>
<feature type="transmembrane region" description="Helical" evidence="23">
    <location>
        <begin position="803"/>
        <end position="826"/>
    </location>
</feature>
<evidence type="ECO:0000259" key="27">
    <source>
        <dbReference type="SMART" id="SM00918"/>
    </source>
</evidence>
<feature type="disulfide bond" evidence="22">
    <location>
        <begin position="916"/>
        <end position="970"/>
    </location>
</feature>
<dbReference type="InParanoid" id="G3Q0Y2"/>
<keyword evidence="3 23" id="KW-1003">Cell membrane</keyword>
<keyword evidence="9 23" id="KW-0770">Synapse</keyword>
<dbReference type="InterPro" id="IPR019594">
    <property type="entry name" value="Glu/Gly-bd"/>
</dbReference>
<dbReference type="Proteomes" id="UP000007635">
    <property type="component" value="Chromosome XIV"/>
</dbReference>
<feature type="compositionally biased region" description="Basic and acidic residues" evidence="24">
    <location>
        <begin position="78"/>
        <end position="89"/>
    </location>
</feature>
<dbReference type="SUPFAM" id="SSF53850">
    <property type="entry name" value="Periplasmic binding protein-like II"/>
    <property type="match status" value="1"/>
</dbReference>
<proteinExistence type="inferred from homology"/>
<evidence type="ECO:0000256" key="2">
    <source>
        <dbReference type="ARBA" id="ARBA00022448"/>
    </source>
</evidence>
<feature type="compositionally biased region" description="Polar residues" evidence="24">
    <location>
        <begin position="1060"/>
        <end position="1074"/>
    </location>
</feature>
<sequence>MMMKTVVMMVMNGPAARAGTGVSVLLLCALVFSPPCAHCHPQPCQVLKRIGHTVRVGALDVQPRLLSATGGGSEEWDTDRMELEKERKTSAGAPGYGSLRTRGTANNPRGASRSRSQARQREENTSRENRVFAPRDSILLAVEAINRAGLLPFNLSLELVMAVGSGLGELPAFSGSSAGSPEGEDPLSFVESVCHTVVVQGVSAMISFPRNRDEFVKLEFVSLALQVPVVSVVQREFTRQSQNPLHFQLAMRTVEAPPSRLLSTLLMMNGWWDISILLCQEWDISDFLLLINNNSRFHLGTLVNLTTIASTLSSSSSSSVPSGTASDVAAGAEASSSSLPYFSPAGSSSSASSSTSSSKLDQQQALMRQLEALREPSSTRGVVTFGCEIREVRRLWTLASRMTLPEFHWVLGDSQNVAELRTEGLPLGLLAHGVMEAPSLDHFVHDSLELVARAVGSAAQENPALALIPGTTNCMDIQKRNGSSGEYLSRFLSNTSFEGQTGLISRDTHSQNVVSEAHHYIWSLQLDPLGQPTWTRLGRWRSGEVLMDRRAWPSHQGSGAGGDWRRSARLHMRVVTLVEHPFVFTREVDGDGLCPAGQLCLDPLTNQSSVLKGFFQNLAGPNGSVPTELKKCCYGYCIDLLEKLGEDMGFTFDLYIVGDGKYGGFKNGRWTGLVGDLLSGAAHLAVASFSINSARSQVIDFTSPFFSTSLGILVRTRDTAAPIGAFMWPLHWSMWLGIFVSLHVTAVFLTLYEWHSPFGMTPRGRNRDRVFSFSSALNVCYAILFGRTVAIKPPKCWTGRLLMNLWAIFCLFCLSTYTANLAAVMVGEKTYEQLSGIHDPKLHHPSQGFRFATVRESSAEDYLKKSFPEMHEYMRRYNVPATPDGIHQLKADPQRLDAFIMDKALLDYEVSIDADCKTLTVGKPFAIEGYGIGLPQNSALTSNISELVSQYKSDGFMDMLHDKWYKVVPCGKRSFAVTETPQMGIKHFSGLFVMLCVGVALSLLTTLAELIVYKLVIPRVKEPRFKYWLHTSQRLHRALNSVFTDDKLPTVTKPEKRCNEGNNQSASWNPSESSHCNRRGILPQDVQNDLEAPSSQELRSAPSPSPLPHSHSLPLMEKHPLIATNSNGRSDLSGRGLTRLGAGVGVGLSPLVQELSETGGPDPRNQAAAAVSHEEEAGARTVPIGKPAGEPDCAKSAHCSPVQPVCSVHPVAPADQSTRKHAAGLLKLFSFCAG</sequence>
<evidence type="ECO:0000256" key="12">
    <source>
        <dbReference type="ARBA" id="ARBA00023157"/>
    </source>
</evidence>
<feature type="site" description="Interaction with the cone snail toxin Con-ikot-ikot" evidence="21">
    <location>
        <position position="864"/>
    </location>
</feature>